<keyword evidence="2" id="KW-1185">Reference proteome</keyword>
<protein>
    <submittedName>
        <fullName evidence="1">Uncharacterized protein</fullName>
    </submittedName>
</protein>
<dbReference type="Proteomes" id="UP000294513">
    <property type="component" value="Unassembled WGS sequence"/>
</dbReference>
<organism evidence="1 2">
    <name type="scientific">Actinomadura rubrisoli</name>
    <dbReference type="NCBI Taxonomy" id="2530368"/>
    <lineage>
        <taxon>Bacteria</taxon>
        <taxon>Bacillati</taxon>
        <taxon>Actinomycetota</taxon>
        <taxon>Actinomycetes</taxon>
        <taxon>Streptosporangiales</taxon>
        <taxon>Thermomonosporaceae</taxon>
        <taxon>Actinomadura</taxon>
    </lineage>
</organism>
<dbReference type="AlphaFoldDB" id="A0A4R5BFH9"/>
<reference evidence="1 2" key="1">
    <citation type="submission" date="2019-03" db="EMBL/GenBank/DDBJ databases">
        <title>Draft genome sequences of novel Actinobacteria.</title>
        <authorList>
            <person name="Sahin N."/>
            <person name="Ay H."/>
            <person name="Saygin H."/>
        </authorList>
    </citation>
    <scope>NUCLEOTIDE SEQUENCE [LARGE SCALE GENOMIC DNA]</scope>
    <source>
        <strain evidence="1 2">H3C3</strain>
    </source>
</reference>
<comment type="caution">
    <text evidence="1">The sequence shown here is derived from an EMBL/GenBank/DDBJ whole genome shotgun (WGS) entry which is preliminary data.</text>
</comment>
<gene>
    <name evidence="1" type="ORF">E1298_21010</name>
</gene>
<accession>A0A4R5BFH9</accession>
<sequence>MSTIAAPVASFATRRTSRTCAWIVTSSAVVGSSATMATGSLAIAIAIITRCRMPPENSCG</sequence>
<dbReference type="EMBL" id="SMKU01000110">
    <property type="protein sequence ID" value="TDD83626.1"/>
    <property type="molecule type" value="Genomic_DNA"/>
</dbReference>
<evidence type="ECO:0000313" key="1">
    <source>
        <dbReference type="EMBL" id="TDD83626.1"/>
    </source>
</evidence>
<dbReference type="AntiFam" id="ANF00062">
    <property type="entry name" value="Shadow ORF (opposite ABC transporter protein)"/>
</dbReference>
<proteinExistence type="predicted"/>
<name>A0A4R5BFH9_9ACTN</name>
<evidence type="ECO:0000313" key="2">
    <source>
        <dbReference type="Proteomes" id="UP000294513"/>
    </source>
</evidence>